<evidence type="ECO:0000256" key="2">
    <source>
        <dbReference type="ARBA" id="ARBA00023125"/>
    </source>
</evidence>
<organism evidence="5 6">
    <name type="scientific">Lentilactobacillus rapi</name>
    <dbReference type="NCBI Taxonomy" id="481723"/>
    <lineage>
        <taxon>Bacteria</taxon>
        <taxon>Bacillati</taxon>
        <taxon>Bacillota</taxon>
        <taxon>Bacilli</taxon>
        <taxon>Lactobacillales</taxon>
        <taxon>Lactobacillaceae</taxon>
        <taxon>Lentilactobacillus</taxon>
    </lineage>
</organism>
<evidence type="ECO:0000259" key="4">
    <source>
        <dbReference type="PROSITE" id="PS01124"/>
    </source>
</evidence>
<dbReference type="InterPro" id="IPR018060">
    <property type="entry name" value="HTH_AraC"/>
</dbReference>
<dbReference type="AlphaFoldDB" id="A0A512PPT4"/>
<keyword evidence="3" id="KW-0804">Transcription</keyword>
<feature type="domain" description="HTH araC/xylS-type" evidence="4">
    <location>
        <begin position="279"/>
        <end position="377"/>
    </location>
</feature>
<accession>A0A512PPT4</accession>
<name>A0A512PPT4_9LACO</name>
<dbReference type="STRING" id="1423795.FD12_GL002583"/>
<dbReference type="SUPFAM" id="SSF46689">
    <property type="entry name" value="Homeodomain-like"/>
    <property type="match status" value="2"/>
</dbReference>
<evidence type="ECO:0000313" key="6">
    <source>
        <dbReference type="Proteomes" id="UP000321569"/>
    </source>
</evidence>
<sequence length="381" mass="43809">MQVAVASTLNFLVRMLHTPIRIFDQDGFVQYWGHKPYEDVLINNQPLLHQLLKSNVNASPKLSYFNSHQIIAVVFNQKARYLIGPFKLSTTVEQSNSINKDLNDFCEFICLLQNIISDTDLIASDVIEQNGLYEKIAKKIDDSLTQNLFNNQEQEFIHNPYDQEVRELTSISEGDLKALDDSLHEVYDGRFPTLGPTKLRSLKNLAIVDLALIARAAIKGGLDYEKSFSINDEYIRSVETSEDEPSIVTVVLRAKKEYTQLIHDNKLKKDNKPTNLIVRRCKIFIQTHLHSKICLSQLSDYCQVSKPYLSRLFHNTQRVTLNDYIQQEKITASKRDLIYTDHDISIVATDYGYSSSSHYSLVFKRITQMTPTAFREQYGKV</sequence>
<dbReference type="GO" id="GO:0003700">
    <property type="term" value="F:DNA-binding transcription factor activity"/>
    <property type="evidence" value="ECO:0007669"/>
    <property type="project" value="InterPro"/>
</dbReference>
<evidence type="ECO:0000256" key="1">
    <source>
        <dbReference type="ARBA" id="ARBA00023015"/>
    </source>
</evidence>
<evidence type="ECO:0000313" key="5">
    <source>
        <dbReference type="EMBL" id="GEP73218.1"/>
    </source>
</evidence>
<dbReference type="Gene3D" id="1.10.10.60">
    <property type="entry name" value="Homeodomain-like"/>
    <property type="match status" value="2"/>
</dbReference>
<dbReference type="PROSITE" id="PS01124">
    <property type="entry name" value="HTH_ARAC_FAMILY_2"/>
    <property type="match status" value="1"/>
</dbReference>
<proteinExistence type="predicted"/>
<dbReference type="PROSITE" id="PS00041">
    <property type="entry name" value="HTH_ARAC_FAMILY_1"/>
    <property type="match status" value="1"/>
</dbReference>
<dbReference type="InterPro" id="IPR009057">
    <property type="entry name" value="Homeodomain-like_sf"/>
</dbReference>
<dbReference type="Pfam" id="PF12833">
    <property type="entry name" value="HTH_18"/>
    <property type="match status" value="1"/>
</dbReference>
<gene>
    <name evidence="5" type="ORF">LRA02_20860</name>
</gene>
<evidence type="ECO:0000256" key="3">
    <source>
        <dbReference type="ARBA" id="ARBA00023163"/>
    </source>
</evidence>
<dbReference type="PANTHER" id="PTHR43280:SF28">
    <property type="entry name" value="HTH-TYPE TRANSCRIPTIONAL ACTIVATOR RHAS"/>
    <property type="match status" value="1"/>
</dbReference>
<dbReference type="PANTHER" id="PTHR43280">
    <property type="entry name" value="ARAC-FAMILY TRANSCRIPTIONAL REGULATOR"/>
    <property type="match status" value="1"/>
</dbReference>
<dbReference type="SMART" id="SM00342">
    <property type="entry name" value="HTH_ARAC"/>
    <property type="match status" value="1"/>
</dbReference>
<dbReference type="Proteomes" id="UP000321569">
    <property type="component" value="Unassembled WGS sequence"/>
</dbReference>
<keyword evidence="2" id="KW-0238">DNA-binding</keyword>
<protein>
    <recommendedName>
        <fullName evidence="4">HTH araC/xylS-type domain-containing protein</fullName>
    </recommendedName>
</protein>
<keyword evidence="1" id="KW-0805">Transcription regulation</keyword>
<dbReference type="InterPro" id="IPR018062">
    <property type="entry name" value="HTH_AraC-typ_CS"/>
</dbReference>
<comment type="caution">
    <text evidence="5">The sequence shown here is derived from an EMBL/GenBank/DDBJ whole genome shotgun (WGS) entry which is preliminary data.</text>
</comment>
<dbReference type="OrthoDB" id="183331at2"/>
<dbReference type="GO" id="GO:0043565">
    <property type="term" value="F:sequence-specific DNA binding"/>
    <property type="evidence" value="ECO:0007669"/>
    <property type="project" value="InterPro"/>
</dbReference>
<reference evidence="5 6" key="1">
    <citation type="submission" date="2019-07" db="EMBL/GenBank/DDBJ databases">
        <title>Whole genome shotgun sequence of Lactobacillus rapi NBRC 109618.</title>
        <authorList>
            <person name="Hosoyama A."/>
            <person name="Uohara A."/>
            <person name="Ohji S."/>
            <person name="Ichikawa N."/>
        </authorList>
    </citation>
    <scope>NUCLEOTIDE SEQUENCE [LARGE SCALE GENOMIC DNA]</scope>
    <source>
        <strain evidence="5 6">NBRC 109618</strain>
    </source>
</reference>
<dbReference type="EMBL" id="BKAM01000057">
    <property type="protein sequence ID" value="GEP73218.1"/>
    <property type="molecule type" value="Genomic_DNA"/>
</dbReference>
<dbReference type="RefSeq" id="WP_056982348.1">
    <property type="nucleotide sequence ID" value="NZ_BKAM01000057.1"/>
</dbReference>